<feature type="region of interest" description="Disordered" evidence="1">
    <location>
        <begin position="954"/>
        <end position="992"/>
    </location>
</feature>
<dbReference type="AlphaFoldDB" id="A0AA40EQ22"/>
<feature type="region of interest" description="Disordered" evidence="1">
    <location>
        <begin position="1035"/>
        <end position="1095"/>
    </location>
</feature>
<proteinExistence type="predicted"/>
<gene>
    <name evidence="3" type="ORF">B0T18DRAFT_392188</name>
</gene>
<protein>
    <recommendedName>
        <fullName evidence="2">Protein Zds1 C-terminal domain-containing protein</fullName>
    </recommendedName>
</protein>
<keyword evidence="4" id="KW-1185">Reference proteome</keyword>
<reference evidence="3" key="1">
    <citation type="submission" date="2023-06" db="EMBL/GenBank/DDBJ databases">
        <title>Genome-scale phylogeny and comparative genomics of the fungal order Sordariales.</title>
        <authorList>
            <consortium name="Lawrence Berkeley National Laboratory"/>
            <person name="Hensen N."/>
            <person name="Bonometti L."/>
            <person name="Westerberg I."/>
            <person name="Brannstrom I.O."/>
            <person name="Guillou S."/>
            <person name="Cros-Aarteil S."/>
            <person name="Calhoun S."/>
            <person name="Haridas S."/>
            <person name="Kuo A."/>
            <person name="Mondo S."/>
            <person name="Pangilinan J."/>
            <person name="Riley R."/>
            <person name="LaButti K."/>
            <person name="Andreopoulos B."/>
            <person name="Lipzen A."/>
            <person name="Chen C."/>
            <person name="Yanf M."/>
            <person name="Daum C."/>
            <person name="Ng V."/>
            <person name="Clum A."/>
            <person name="Steindorff A."/>
            <person name="Ohm R."/>
            <person name="Martin F."/>
            <person name="Silar P."/>
            <person name="Natvig D."/>
            <person name="Lalanne C."/>
            <person name="Gautier V."/>
            <person name="Ament-velasquez S.L."/>
            <person name="Kruys A."/>
            <person name="Hutchinson M.I."/>
            <person name="Powell A.J."/>
            <person name="Barry K."/>
            <person name="Miller A.N."/>
            <person name="Grigoriev I.V."/>
            <person name="Debuchy R."/>
            <person name="Gladieux P."/>
            <person name="Thoren M.H."/>
            <person name="Johannesson H."/>
        </authorList>
    </citation>
    <scope>NUCLEOTIDE SEQUENCE</scope>
    <source>
        <strain evidence="3">SMH3187-1</strain>
    </source>
</reference>
<feature type="region of interest" description="Disordered" evidence="1">
    <location>
        <begin position="999"/>
        <end position="1018"/>
    </location>
</feature>
<evidence type="ECO:0000313" key="3">
    <source>
        <dbReference type="EMBL" id="KAK0743404.1"/>
    </source>
</evidence>
<evidence type="ECO:0000313" key="4">
    <source>
        <dbReference type="Proteomes" id="UP001172155"/>
    </source>
</evidence>
<dbReference type="GO" id="GO:0005737">
    <property type="term" value="C:cytoplasm"/>
    <property type="evidence" value="ECO:0007669"/>
    <property type="project" value="TreeGrafter"/>
</dbReference>
<dbReference type="GO" id="GO:0030010">
    <property type="term" value="P:establishment of cell polarity"/>
    <property type="evidence" value="ECO:0007669"/>
    <property type="project" value="TreeGrafter"/>
</dbReference>
<feature type="region of interest" description="Disordered" evidence="1">
    <location>
        <begin position="419"/>
        <end position="484"/>
    </location>
</feature>
<feature type="compositionally biased region" description="Basic and acidic residues" evidence="1">
    <location>
        <begin position="777"/>
        <end position="809"/>
    </location>
</feature>
<feature type="compositionally biased region" description="Basic and acidic residues" evidence="1">
    <location>
        <begin position="655"/>
        <end position="682"/>
    </location>
</feature>
<feature type="compositionally biased region" description="Basic and acidic residues" evidence="1">
    <location>
        <begin position="706"/>
        <end position="715"/>
    </location>
</feature>
<sequence length="1095" mass="120205">MGPSLNGFNIGARPSTGPRINRTMGEATPKWADICRTGAGRLLEKCHAHTAVAEPARLSTLFRHTRDGRPAVDAAKVAAIAPNLNLGCPPQAPNHAPINFHDHDTGEPIQLDTSPNTTRHLFLGSERRPHPPSTPRPKCSPNSGPPTNVVTTSDRHHPIGPSSSREGVCRGIQPPSRLASDQMMTSSRPRGDVGSNLARRGHGSQLSISDPSHHVTEAIGTLYGDDDDSGAEENRPLSFLGSPYGGDSTARGHRPGEPSEERLRLVRTISDQSSTLHVPSHGNSLKKTHTLPAKMSGQHGSLYDGPLSPLPSPTPSLREGSQFPLTNIDNPNDIAQELSNLQALRRLSMDVGNNRHHDPDLMPFSGVSLVAMPTLAPTGDDDEADPSRLLWVPARVHPELEPTAFKNFLENRVNSMKRRSGESLLSADGSQRTSSMSSLRRKKSMLSRQIHTHSNSEDGEGYVDGAERLNRQRSVSDRSEVTIDELVADPTKAVQKLTQDTLQEGGDPTSSFPWPPAWASGARPERRISEAASEDAPPPIPPLDAGRASGLSRVNSEPARPEQATENFSRPSNRAVRRQAPFSREAATTLDGSSKDELDFSSTPPQDLPRAASSAGAPRTTPTSIPQIIETPPSDPSPPVSRSFPERSSSQKPVLEGHSDLHSEQAVEGAPERQRSPAEEPPARSSRRPSASKPNQSPTSPQTSPGRERQARPEEPANPPSALHPSALPGSSGQTTSSLMYIPSLVTDDRKTDRRAKERDETESPPSAKSLSGWKWFKSDDKDKKKKEKEKEKEELSKRTRSKSSDNARLDVLQTSIDPNLPKGRESLLLERESMDQKLTEERKKEGRKASDSKKEKDGFFGGLFGGSKKRSDKDPSHKRKDNRPLSPDPPPRLLRPDVDYSWTRFTIIEERAIYRMAHIKLANPRRPLHSQVLLSNFMYSYLAKVQAMHPQLQVPISPQQKRQEEERKRREAELAQQQLMEQQQLAQQQAAQDGNFDFEYHRSGNQYGDSPVQHDGNVQYVDDSQIYEYEHGPEQHDANGQLHDQDGGGNGHPHQQEDGYGQGGGAGKGGAQGGHYYAGRAGKQQQDDERSDMW</sequence>
<feature type="compositionally biased region" description="Low complexity" evidence="1">
    <location>
        <begin position="975"/>
        <end position="992"/>
    </location>
</feature>
<feature type="compositionally biased region" description="Polar residues" evidence="1">
    <location>
        <begin position="501"/>
        <end position="512"/>
    </location>
</feature>
<feature type="compositionally biased region" description="Polar residues" evidence="1">
    <location>
        <begin position="140"/>
        <end position="152"/>
    </location>
</feature>
<feature type="compositionally biased region" description="Basic and acidic residues" evidence="1">
    <location>
        <begin position="465"/>
        <end position="481"/>
    </location>
</feature>
<feature type="compositionally biased region" description="Gly residues" evidence="1">
    <location>
        <begin position="1061"/>
        <end position="1074"/>
    </location>
</feature>
<feature type="compositionally biased region" description="Basic and acidic residues" evidence="1">
    <location>
        <begin position="747"/>
        <end position="762"/>
    </location>
</feature>
<comment type="caution">
    <text evidence="3">The sequence shown here is derived from an EMBL/GenBank/DDBJ whole genome shotgun (WGS) entry which is preliminary data.</text>
</comment>
<dbReference type="SMART" id="SM01327">
    <property type="entry name" value="Zds_C"/>
    <property type="match status" value="1"/>
</dbReference>
<feature type="compositionally biased region" description="Polar residues" evidence="1">
    <location>
        <begin position="729"/>
        <end position="739"/>
    </location>
</feature>
<accession>A0AA40EQ22</accession>
<feature type="region of interest" description="Disordered" evidence="1">
    <location>
        <begin position="501"/>
        <end position="897"/>
    </location>
</feature>
<feature type="compositionally biased region" description="Basic and acidic residues" evidence="1">
    <location>
        <begin position="823"/>
        <end position="859"/>
    </location>
</feature>
<feature type="compositionally biased region" description="Basic and acidic residues" evidence="1">
    <location>
        <begin position="1086"/>
        <end position="1095"/>
    </location>
</feature>
<organism evidence="3 4">
    <name type="scientific">Schizothecium vesticola</name>
    <dbReference type="NCBI Taxonomy" id="314040"/>
    <lineage>
        <taxon>Eukaryota</taxon>
        <taxon>Fungi</taxon>
        <taxon>Dikarya</taxon>
        <taxon>Ascomycota</taxon>
        <taxon>Pezizomycotina</taxon>
        <taxon>Sordariomycetes</taxon>
        <taxon>Sordariomycetidae</taxon>
        <taxon>Sordariales</taxon>
        <taxon>Schizotheciaceae</taxon>
        <taxon>Schizothecium</taxon>
    </lineage>
</organism>
<dbReference type="PANTHER" id="PTHR28089">
    <property type="entry name" value="PROTEIN ZDS1-RELATED"/>
    <property type="match status" value="1"/>
</dbReference>
<dbReference type="PANTHER" id="PTHR28089:SF1">
    <property type="entry name" value="PROTEIN ZDS1-RELATED"/>
    <property type="match status" value="1"/>
</dbReference>
<feature type="compositionally biased region" description="Low complexity" evidence="1">
    <location>
        <begin position="688"/>
        <end position="705"/>
    </location>
</feature>
<feature type="domain" description="Protein Zds1 C-terminal" evidence="2">
    <location>
        <begin position="895"/>
        <end position="947"/>
    </location>
</feature>
<dbReference type="EMBL" id="JAUKUD010000005">
    <property type="protein sequence ID" value="KAK0743404.1"/>
    <property type="molecule type" value="Genomic_DNA"/>
</dbReference>
<dbReference type="Proteomes" id="UP001172155">
    <property type="component" value="Unassembled WGS sequence"/>
</dbReference>
<dbReference type="Pfam" id="PF08632">
    <property type="entry name" value="Zds_C"/>
    <property type="match status" value="1"/>
</dbReference>
<evidence type="ECO:0000256" key="1">
    <source>
        <dbReference type="SAM" id="MobiDB-lite"/>
    </source>
</evidence>
<feature type="compositionally biased region" description="Polar residues" evidence="1">
    <location>
        <begin position="273"/>
        <end position="283"/>
    </location>
</feature>
<name>A0AA40EQ22_9PEZI</name>
<feature type="region of interest" description="Disordered" evidence="1">
    <location>
        <begin position="273"/>
        <end position="300"/>
    </location>
</feature>
<feature type="region of interest" description="Disordered" evidence="1">
    <location>
        <begin position="1"/>
        <end position="24"/>
    </location>
</feature>
<evidence type="ECO:0000259" key="2">
    <source>
        <dbReference type="SMART" id="SM01327"/>
    </source>
</evidence>
<dbReference type="InterPro" id="IPR013941">
    <property type="entry name" value="ZDS1_C"/>
</dbReference>
<dbReference type="InterPro" id="IPR040206">
    <property type="entry name" value="Zds1/2"/>
</dbReference>
<dbReference type="GO" id="GO:0010971">
    <property type="term" value="P:positive regulation of G2/M transition of mitotic cell cycle"/>
    <property type="evidence" value="ECO:0007669"/>
    <property type="project" value="TreeGrafter"/>
</dbReference>
<feature type="region of interest" description="Disordered" evidence="1">
    <location>
        <begin position="92"/>
        <end position="260"/>
    </location>
</feature>
<feature type="compositionally biased region" description="Basic and acidic residues" evidence="1">
    <location>
        <begin position="962"/>
        <end position="974"/>
    </location>
</feature>